<evidence type="ECO:0000313" key="7">
    <source>
        <dbReference type="EMBL" id="KHJ54109.1"/>
    </source>
</evidence>
<sequence length="518" mass="55860">MMRFLAIALVVLLVFAAASVVAAYAFGRFAEGARGAPSHALSRDGAPTVLDAYVDGLRKGHDAESGLVLVSSNLDAFAARALSARIAGRSLDLMYYIWNDDLTGRLILREALAAADRGVRVRLLLDDIGVSLSDRTFLAVDSHPLIEVRLFNPTHARENPIIRGIEMALRMVSVNRRMHNKAWIADGQIAIVGGRNIGDEYFDAAEASNFRDLDIIAIGEMAGQAEVIFDEYWNSGLALPVRALAERETPPLDGLRQAFHRLAETAPANPYIKRLRERLTVASLFDDADVHWTQEARLVSDPAEKAAGKSGRNALLEELVPLLASSERQLNISSPYFIPGDEGARFFARLVEKGVDVTVLTNSLAATDVAAVHGGYAPYRKPLLRSGVSLFELKPTAASGGISLRGSSQASLHTKAFTSDGTAGFVGSLNFDPRSVSLNTEMGVLFAVPALVGEMDRIFAEEISPAMSYRVTLDADGGLIWNATESGVPVQLTQEPEAGLGRRILATVVGWLPLESQL</sequence>
<evidence type="ECO:0000256" key="3">
    <source>
        <dbReference type="ARBA" id="ARBA00018392"/>
    </source>
</evidence>
<dbReference type="PANTHER" id="PTHR21248">
    <property type="entry name" value="CARDIOLIPIN SYNTHASE"/>
    <property type="match status" value="1"/>
</dbReference>
<dbReference type="EMBL" id="JRFJ01000003">
    <property type="protein sequence ID" value="KHJ54109.1"/>
    <property type="molecule type" value="Genomic_DNA"/>
</dbReference>
<dbReference type="GO" id="GO:0005576">
    <property type="term" value="C:extracellular region"/>
    <property type="evidence" value="ECO:0007669"/>
    <property type="project" value="UniProtKB-SubCell"/>
</dbReference>
<dbReference type="CDD" id="cd09113">
    <property type="entry name" value="PLDc_ymdC_like_2"/>
    <property type="match status" value="1"/>
</dbReference>
<feature type="domain" description="PLD phosphodiesterase" evidence="6">
    <location>
        <begin position="408"/>
        <end position="435"/>
    </location>
</feature>
<dbReference type="Proteomes" id="UP000030826">
    <property type="component" value="Unassembled WGS sequence"/>
</dbReference>
<evidence type="ECO:0000313" key="8">
    <source>
        <dbReference type="Proteomes" id="UP000030826"/>
    </source>
</evidence>
<keyword evidence="4" id="KW-0964">Secreted</keyword>
<protein>
    <recommendedName>
        <fullName evidence="3">Phospholipase D</fullName>
    </recommendedName>
    <alternativeName>
        <fullName evidence="5">Choline phosphatase</fullName>
    </alternativeName>
</protein>
<dbReference type="PANTHER" id="PTHR21248:SF12">
    <property type="entry name" value="CARDIOLIPIN SYNTHASE C"/>
    <property type="match status" value="1"/>
</dbReference>
<name>A0A0B1Q168_9HYPH</name>
<proteinExistence type="predicted"/>
<evidence type="ECO:0000256" key="4">
    <source>
        <dbReference type="ARBA" id="ARBA00022525"/>
    </source>
</evidence>
<accession>A0A0B1Q168</accession>
<evidence type="ECO:0000256" key="5">
    <source>
        <dbReference type="ARBA" id="ARBA00029594"/>
    </source>
</evidence>
<dbReference type="RefSeq" id="WP_039193204.1">
    <property type="nucleotide sequence ID" value="NZ_JRFJ01000003.1"/>
</dbReference>
<comment type="function">
    <text evidence="1">Could be a virulence factor.</text>
</comment>
<dbReference type="SUPFAM" id="SSF56024">
    <property type="entry name" value="Phospholipase D/nuclease"/>
    <property type="match status" value="2"/>
</dbReference>
<dbReference type="InterPro" id="IPR001736">
    <property type="entry name" value="PLipase_D/transphosphatidylase"/>
</dbReference>
<dbReference type="Gene3D" id="3.30.870.10">
    <property type="entry name" value="Endonuclease Chain A"/>
    <property type="match status" value="2"/>
</dbReference>
<gene>
    <name evidence="7" type="ORF">LA66_11575</name>
</gene>
<dbReference type="GO" id="GO:0030572">
    <property type="term" value="F:phosphatidyltransferase activity"/>
    <property type="evidence" value="ECO:0007669"/>
    <property type="project" value="UniProtKB-ARBA"/>
</dbReference>
<evidence type="ECO:0000256" key="1">
    <source>
        <dbReference type="ARBA" id="ARBA00003145"/>
    </source>
</evidence>
<dbReference type="STRING" id="370622.LA66_11575"/>
<reference evidence="7 8" key="1">
    <citation type="submission" date="2014-09" db="EMBL/GenBank/DDBJ databases">
        <title>Isolation and characterization of Aurantimonas altamirensis ON-56566 from clinical sample following a dog bite.</title>
        <authorList>
            <person name="Eshaghi A."/>
            <person name="Li A."/>
            <person name="Shahinas D."/>
            <person name="Bahn P."/>
            <person name="Kus J.V."/>
            <person name="Patel S.N."/>
        </authorList>
    </citation>
    <scope>NUCLEOTIDE SEQUENCE [LARGE SCALE GENOMIC DNA]</scope>
    <source>
        <strain evidence="7 8">ON-56566</strain>
    </source>
</reference>
<dbReference type="InterPro" id="IPR025202">
    <property type="entry name" value="PLD-like_dom"/>
</dbReference>
<dbReference type="SMART" id="SM00155">
    <property type="entry name" value="PLDc"/>
    <property type="match status" value="2"/>
</dbReference>
<dbReference type="AlphaFoldDB" id="A0A0B1Q168"/>
<dbReference type="CDD" id="cd09111">
    <property type="entry name" value="PLDc_ymdC_like_1"/>
    <property type="match status" value="1"/>
</dbReference>
<organism evidence="7 8">
    <name type="scientific">Aureimonas altamirensis</name>
    <dbReference type="NCBI Taxonomy" id="370622"/>
    <lineage>
        <taxon>Bacteria</taxon>
        <taxon>Pseudomonadati</taxon>
        <taxon>Pseudomonadota</taxon>
        <taxon>Alphaproteobacteria</taxon>
        <taxon>Hyphomicrobiales</taxon>
        <taxon>Aurantimonadaceae</taxon>
        <taxon>Aureimonas</taxon>
    </lineage>
</organism>
<dbReference type="GO" id="GO:0032049">
    <property type="term" value="P:cardiolipin biosynthetic process"/>
    <property type="evidence" value="ECO:0007669"/>
    <property type="project" value="UniProtKB-ARBA"/>
</dbReference>
<dbReference type="PROSITE" id="PS50035">
    <property type="entry name" value="PLD"/>
    <property type="match status" value="2"/>
</dbReference>
<dbReference type="Pfam" id="PF13091">
    <property type="entry name" value="PLDc_2"/>
    <property type="match status" value="2"/>
</dbReference>
<comment type="caution">
    <text evidence="7">The sequence shown here is derived from an EMBL/GenBank/DDBJ whole genome shotgun (WGS) entry which is preliminary data.</text>
</comment>
<evidence type="ECO:0000259" key="6">
    <source>
        <dbReference type="PROSITE" id="PS50035"/>
    </source>
</evidence>
<evidence type="ECO:0000256" key="2">
    <source>
        <dbReference type="ARBA" id="ARBA00004613"/>
    </source>
</evidence>
<comment type="subcellular location">
    <subcellularLocation>
        <location evidence="2">Secreted</location>
    </subcellularLocation>
</comment>
<feature type="domain" description="PLD phosphodiesterase" evidence="6">
    <location>
        <begin position="174"/>
        <end position="201"/>
    </location>
</feature>